<keyword evidence="2" id="KW-1133">Transmembrane helix</keyword>
<keyword evidence="2" id="KW-0472">Membrane</keyword>
<dbReference type="RefSeq" id="WP_188098428.1">
    <property type="nucleotide sequence ID" value="NZ_JAANIH010000009.1"/>
</dbReference>
<reference evidence="4 5" key="1">
    <citation type="journal article" date="2020" name="Arch. Microbiol.">
        <title>Bradyrhizobium campsiandrae sp. nov., a nitrogen-fixing bacterial strain isolated from a native leguminous tree from the Amazon adapted to flooded conditions.</title>
        <authorList>
            <person name="Cabral Michel D."/>
            <person name="Martins da Costa E."/>
            <person name="Azarias Guimaraes A."/>
            <person name="Soares de Carvalho T."/>
            <person name="Santos de Castro Caputo P."/>
            <person name="Willems A."/>
            <person name="de Souza Moreira F.M."/>
        </authorList>
    </citation>
    <scope>NUCLEOTIDE SEQUENCE [LARGE SCALE GENOMIC DNA]</scope>
    <source>
        <strain evidence="5">INPA 384B</strain>
    </source>
</reference>
<dbReference type="CDD" id="cd05237">
    <property type="entry name" value="UDP_invert_4-6DH_SDR_e"/>
    <property type="match status" value="1"/>
</dbReference>
<feature type="transmembrane region" description="Helical" evidence="2">
    <location>
        <begin position="46"/>
        <end position="68"/>
    </location>
</feature>
<evidence type="ECO:0000313" key="4">
    <source>
        <dbReference type="EMBL" id="MBC9976816.1"/>
    </source>
</evidence>
<dbReference type="InterPro" id="IPR051203">
    <property type="entry name" value="Polysaccharide_Synthase-Rel"/>
</dbReference>
<sequence>MARLSHLTLRNFLIALHDLLATAAALFVAFYLRFEGGESFYDRLPLLFQILPYFLAFSVVVFFVFNLTTTKWRFISLPDAMNIVRVATVLTVALLALDYIFVAPNVRGTFFLGKVTIVLYWFLEIFALSASRMAYRYFRYTRVRRHARSEDAAPTLLIGRAADAEVLLRGIESGAIKRIWPVGVLSPSSSDLGQLIRNLPVLGGIDDIEDVVADFAKRNKAITRVVMTPSAFEPEAHPESILMRARKLGVIVNRMPSLESGDTPRLTAVAVEDLLLRPSEKIDYARLEALIKGKAVIVTGGGGSIGSEICERVVAFGAARLLILENSEPALYAVTEALAADGADAAIEGRIGDIRDRERVMRLMAEFKPDIVFHAAALKHVPILERDWSEGVKTNIFGSINVADAALAAGAEAMVMISTDKAIEPVSMLGLTKRFAEMYCQALDHDLAAGAAGAKPPAKPPMRLISVRFGNVLASNGSVVPKFKAQIEAGGPVTVTHPDMVRYFMTIREACDLVITAATHALGTQRPDVSVYVLNMGQPVKIVDLAERMIRLSGLQPGHDIEIVFTGVRPGERLHEILFASEEPPREIGVAGIMAAQPNEPPMQTLRKWIAALDQAIARDDRATIKTILKDAVPEFGSTAA</sequence>
<gene>
    <name evidence="4" type="ORF">HA482_01140</name>
</gene>
<dbReference type="EMBL" id="JAATTO010000002">
    <property type="protein sequence ID" value="MBC9976816.1"/>
    <property type="molecule type" value="Genomic_DNA"/>
</dbReference>
<evidence type="ECO:0000259" key="3">
    <source>
        <dbReference type="Pfam" id="PF02719"/>
    </source>
</evidence>
<name>A0ABR7TZU2_9BRAD</name>
<dbReference type="SUPFAM" id="SSF51735">
    <property type="entry name" value="NAD(P)-binding Rossmann-fold domains"/>
    <property type="match status" value="1"/>
</dbReference>
<comment type="caution">
    <text evidence="4">The sequence shown here is derived from an EMBL/GenBank/DDBJ whole genome shotgun (WGS) entry which is preliminary data.</text>
</comment>
<feature type="domain" description="Polysaccharide biosynthesis protein CapD-like" evidence="3">
    <location>
        <begin position="296"/>
        <end position="596"/>
    </location>
</feature>
<evidence type="ECO:0000313" key="5">
    <source>
        <dbReference type="Proteomes" id="UP000639516"/>
    </source>
</evidence>
<dbReference type="PANTHER" id="PTHR43318">
    <property type="entry name" value="UDP-N-ACETYLGLUCOSAMINE 4,6-DEHYDRATASE"/>
    <property type="match status" value="1"/>
</dbReference>
<keyword evidence="5" id="KW-1185">Reference proteome</keyword>
<feature type="transmembrane region" description="Helical" evidence="2">
    <location>
        <begin position="12"/>
        <end position="34"/>
    </location>
</feature>
<feature type="transmembrane region" description="Helical" evidence="2">
    <location>
        <begin position="80"/>
        <end position="102"/>
    </location>
</feature>
<dbReference type="Proteomes" id="UP000639516">
    <property type="component" value="Unassembled WGS sequence"/>
</dbReference>
<comment type="similarity">
    <text evidence="1">Belongs to the polysaccharide synthase family.</text>
</comment>
<dbReference type="Pfam" id="PF02719">
    <property type="entry name" value="Polysacc_synt_2"/>
    <property type="match status" value="1"/>
</dbReference>
<keyword evidence="2" id="KW-0812">Transmembrane</keyword>
<dbReference type="InterPro" id="IPR003869">
    <property type="entry name" value="Polysac_CapD-like"/>
</dbReference>
<accession>A0ABR7TZU2</accession>
<proteinExistence type="inferred from homology"/>
<dbReference type="PANTHER" id="PTHR43318:SF1">
    <property type="entry name" value="POLYSACCHARIDE BIOSYNTHESIS PROTEIN EPSC-RELATED"/>
    <property type="match status" value="1"/>
</dbReference>
<organism evidence="4 5">
    <name type="scientific">Bradyrhizobium campsiandrae</name>
    <dbReference type="NCBI Taxonomy" id="1729892"/>
    <lineage>
        <taxon>Bacteria</taxon>
        <taxon>Pseudomonadati</taxon>
        <taxon>Pseudomonadota</taxon>
        <taxon>Alphaproteobacteria</taxon>
        <taxon>Hyphomicrobiales</taxon>
        <taxon>Nitrobacteraceae</taxon>
        <taxon>Bradyrhizobium</taxon>
    </lineage>
</organism>
<feature type="transmembrane region" description="Helical" evidence="2">
    <location>
        <begin position="117"/>
        <end position="135"/>
    </location>
</feature>
<evidence type="ECO:0000256" key="1">
    <source>
        <dbReference type="ARBA" id="ARBA00007430"/>
    </source>
</evidence>
<dbReference type="Gene3D" id="3.40.50.720">
    <property type="entry name" value="NAD(P)-binding Rossmann-like Domain"/>
    <property type="match status" value="2"/>
</dbReference>
<dbReference type="InterPro" id="IPR036291">
    <property type="entry name" value="NAD(P)-bd_dom_sf"/>
</dbReference>
<protein>
    <submittedName>
        <fullName evidence="4">Polysaccharide biosynthesis protein</fullName>
    </submittedName>
</protein>
<evidence type="ECO:0000256" key="2">
    <source>
        <dbReference type="SAM" id="Phobius"/>
    </source>
</evidence>